<feature type="compositionally biased region" description="Low complexity" evidence="1">
    <location>
        <begin position="614"/>
        <end position="629"/>
    </location>
</feature>
<reference evidence="2 3" key="1">
    <citation type="submission" date="2016-02" db="EMBL/GenBank/DDBJ databases">
        <title>Genome analysis of coral dinoflagellate symbionts highlights evolutionary adaptations to a symbiotic lifestyle.</title>
        <authorList>
            <person name="Aranda M."/>
            <person name="Li Y."/>
            <person name="Liew Y.J."/>
            <person name="Baumgarten S."/>
            <person name="Simakov O."/>
            <person name="Wilson M."/>
            <person name="Piel J."/>
            <person name="Ashoor H."/>
            <person name="Bougouffa S."/>
            <person name="Bajic V.B."/>
            <person name="Ryu T."/>
            <person name="Ravasi T."/>
            <person name="Bayer T."/>
            <person name="Micklem G."/>
            <person name="Kim H."/>
            <person name="Bhak J."/>
            <person name="Lajeunesse T.C."/>
            <person name="Voolstra C.R."/>
        </authorList>
    </citation>
    <scope>NUCLEOTIDE SEQUENCE [LARGE SCALE GENOMIC DNA]</scope>
    <source>
        <strain evidence="2 3">CCMP2467</strain>
    </source>
</reference>
<proteinExistence type="predicted"/>
<evidence type="ECO:0000313" key="3">
    <source>
        <dbReference type="Proteomes" id="UP000186817"/>
    </source>
</evidence>
<evidence type="ECO:0000256" key="1">
    <source>
        <dbReference type="SAM" id="MobiDB-lite"/>
    </source>
</evidence>
<keyword evidence="3" id="KW-1185">Reference proteome</keyword>
<organism evidence="2 3">
    <name type="scientific">Symbiodinium microadriaticum</name>
    <name type="common">Dinoflagellate</name>
    <name type="synonym">Zooxanthella microadriatica</name>
    <dbReference type="NCBI Taxonomy" id="2951"/>
    <lineage>
        <taxon>Eukaryota</taxon>
        <taxon>Sar</taxon>
        <taxon>Alveolata</taxon>
        <taxon>Dinophyceae</taxon>
        <taxon>Suessiales</taxon>
        <taxon>Symbiodiniaceae</taxon>
        <taxon>Symbiodinium</taxon>
    </lineage>
</organism>
<name>A0A1Q9EBQ2_SYMMI</name>
<feature type="region of interest" description="Disordered" evidence="1">
    <location>
        <begin position="605"/>
        <end position="633"/>
    </location>
</feature>
<dbReference type="Proteomes" id="UP000186817">
    <property type="component" value="Unassembled WGS sequence"/>
</dbReference>
<protein>
    <submittedName>
        <fullName evidence="2">Uncharacterized protein</fullName>
    </submittedName>
</protein>
<accession>A0A1Q9EBQ2</accession>
<comment type="caution">
    <text evidence="2">The sequence shown here is derived from an EMBL/GenBank/DDBJ whole genome shotgun (WGS) entry which is preliminary data.</text>
</comment>
<sequence>MRASEQVVQFQFLPCLELWKRGLRSNSLQPLQANEGISYFANKCSPDVASARRWMVLLEAARLTGDAGEAVSECEDSDEESTTYACDVLIALGIDSDSDLSEYFADEFSLLEVSSDDRLLREITNAWRVARVQMRVQEQLHRAPALPSKRPANDLGQQPLLLGARPKARLFPPAALRSRSYTQAVSQAATPSLPPKHDRRAGCLQAMFQIAILCGSANLVFGADLVLQQDEARPLFDRKFQSLSDDRLVSHRAAMRRWVDWHSKHAPVDQPFWRPTAVTLSSFFQDISRNGPTAASGAFGALMWWRRHVGVPFPLQDALVSHWSAPTQGHTAQQREPLSLRIVLALCKAGASAQGAIRSFVCHALLALVACLRFRHLQRSHNLRLCYSFLRATCRKGKRRVQQTQPPFDWACPAILPFGLPLAEQVMLDNSEVKRALGRDPDFLVHDYEVPKGEPLTASSQRRLVAMSLPRFTDFLRAVLLGLGIPDADVKAFTSYSLRRFLPTAADILRLPEEHRLAIGNWQERPTATADRAQTRAVHHMAQHYANDKVFTSARIKQEVLVSIFMVARRVSFKLSWDDFRQNLPATDDVTQELRKSEWHPAAASIQQGEFRPGSESSDSASSSSGESSSSEDPDAVAWFQQSLKGACHLVQGMAGIRFGPFCQVVPVCIKLCCATPLWHMAHGWRHMDGYIVVVEFVDVAADCPAECSSS</sequence>
<dbReference type="EMBL" id="LSRX01000200">
    <property type="protein sequence ID" value="OLQ04838.1"/>
    <property type="molecule type" value="Genomic_DNA"/>
</dbReference>
<dbReference type="OrthoDB" id="427031at2759"/>
<evidence type="ECO:0000313" key="2">
    <source>
        <dbReference type="EMBL" id="OLQ04838.1"/>
    </source>
</evidence>
<dbReference type="AlphaFoldDB" id="A0A1Q9EBQ2"/>
<gene>
    <name evidence="2" type="ORF">AK812_SmicGene12063</name>
</gene>